<evidence type="ECO:0000256" key="2">
    <source>
        <dbReference type="SAM" id="SignalP"/>
    </source>
</evidence>
<gene>
    <name evidence="3" type="ordered locus">CCNA_03909</name>
</gene>
<dbReference type="EMBL" id="CP001340">
    <property type="protein sequence ID" value="AGJ94627.1"/>
    <property type="molecule type" value="Genomic_DNA"/>
</dbReference>
<organism evidence="3 4">
    <name type="scientific">Caulobacter vibrioides (strain NA1000 / CB15N)</name>
    <name type="common">Caulobacter crescentus</name>
    <dbReference type="NCBI Taxonomy" id="565050"/>
    <lineage>
        <taxon>Bacteria</taxon>
        <taxon>Pseudomonadati</taxon>
        <taxon>Pseudomonadota</taxon>
        <taxon>Alphaproteobacteria</taxon>
        <taxon>Caulobacterales</taxon>
        <taxon>Caulobacteraceae</taxon>
        <taxon>Caulobacter</taxon>
    </lineage>
</organism>
<evidence type="ECO:0000313" key="3">
    <source>
        <dbReference type="EMBL" id="AGJ94627.1"/>
    </source>
</evidence>
<dbReference type="KEGG" id="ccs:CCNA_03909"/>
<keyword evidence="4" id="KW-1185">Reference proteome</keyword>
<dbReference type="OrthoDB" id="7171960at2"/>
<dbReference type="RefSeq" id="WP_024265947.1">
    <property type="nucleotide sequence ID" value="NC_011916.1"/>
</dbReference>
<dbReference type="RefSeq" id="YP_008877628.1">
    <property type="nucleotide sequence ID" value="NC_011916.1"/>
</dbReference>
<feature type="signal peptide" evidence="2">
    <location>
        <begin position="1"/>
        <end position="27"/>
    </location>
</feature>
<feature type="compositionally biased region" description="Low complexity" evidence="1">
    <location>
        <begin position="216"/>
        <end position="240"/>
    </location>
</feature>
<feature type="region of interest" description="Disordered" evidence="1">
    <location>
        <begin position="215"/>
        <end position="240"/>
    </location>
</feature>
<evidence type="ECO:0000313" key="4">
    <source>
        <dbReference type="Proteomes" id="UP000001364"/>
    </source>
</evidence>
<dbReference type="GeneID" id="17829447"/>
<accession>A0A0H3ID02</accession>
<dbReference type="HOGENOM" id="CLU_1218037_0_0_5"/>
<proteinExistence type="predicted"/>
<evidence type="ECO:0008006" key="5">
    <source>
        <dbReference type="Google" id="ProtNLM"/>
    </source>
</evidence>
<keyword evidence="2" id="KW-0732">Signal</keyword>
<feature type="chain" id="PRO_5002611931" description="Tat pathway signal sequence domain protein" evidence="2">
    <location>
        <begin position="28"/>
        <end position="240"/>
    </location>
</feature>
<reference evidence="3 4" key="1">
    <citation type="journal article" date="2010" name="J. Bacteriol.">
        <title>The genetic basis of laboratory adaptation in Caulobacter crescentus.</title>
        <authorList>
            <person name="Marks M.E."/>
            <person name="Castro-Rojas C.M."/>
            <person name="Teiling C."/>
            <person name="Du L."/>
            <person name="Kapatral V."/>
            <person name="Walunas T.L."/>
            <person name="Crosson S."/>
        </authorList>
    </citation>
    <scope>NUCLEOTIDE SEQUENCE [LARGE SCALE GENOMIC DNA]</scope>
    <source>
        <strain evidence="4">NA1000 / CB15N</strain>
    </source>
</reference>
<dbReference type="Proteomes" id="UP000001364">
    <property type="component" value="Chromosome"/>
</dbReference>
<protein>
    <recommendedName>
        <fullName evidence="5">Tat pathway signal sequence domain protein</fullName>
    </recommendedName>
</protein>
<sequence>MRRTFTLALSALMAVSIAATTATAVHAQSRGDQGGGEDDAAKKRKRDEEWNQPKAPLPQLRNAGPCPYVKVLYDASRYVQFKDGKESAAQAGFTGEIQSLTSGCAYKGDEPIKIRIEALFQLGRGPQAEGDKHVYRYWVAVTERNQAVIAKEYFDLPVSFAAGEDRVYARETIEQITIPRADAKVSGGNFEVLLGFDVTPEMAAFNRDGKRFRVNAGQTAPAQQGQAQPGQTQPGTTTKQ</sequence>
<dbReference type="AlphaFoldDB" id="A0A0H3ID02"/>
<feature type="region of interest" description="Disordered" evidence="1">
    <location>
        <begin position="25"/>
        <end position="61"/>
    </location>
</feature>
<evidence type="ECO:0000256" key="1">
    <source>
        <dbReference type="SAM" id="MobiDB-lite"/>
    </source>
</evidence>
<name>A0A0H3ID02_CAUVN</name>